<dbReference type="InterPro" id="IPR045851">
    <property type="entry name" value="AMP-bd_C_sf"/>
</dbReference>
<dbReference type="InterPro" id="IPR036736">
    <property type="entry name" value="ACP-like_sf"/>
</dbReference>
<gene>
    <name evidence="5" type="ORF">RM574_04135</name>
</gene>
<dbReference type="RefSeq" id="WP_311676637.1">
    <property type="nucleotide sequence ID" value="NZ_JAVRER010000004.1"/>
</dbReference>
<keyword evidence="2" id="KW-0596">Phosphopantetheine</keyword>
<dbReference type="InterPro" id="IPR000873">
    <property type="entry name" value="AMP-dep_synth/lig_dom"/>
</dbReference>
<dbReference type="NCBIfam" id="TIGR01733">
    <property type="entry name" value="AA-adenyl-dom"/>
    <property type="match status" value="2"/>
</dbReference>
<dbReference type="Pfam" id="PF00501">
    <property type="entry name" value="AMP-binding"/>
    <property type="match status" value="2"/>
</dbReference>
<comment type="caution">
    <text evidence="5">The sequence shown here is derived from an EMBL/GenBank/DDBJ whole genome shotgun (WGS) entry which is preliminary data.</text>
</comment>
<dbReference type="Gene3D" id="3.40.50.12780">
    <property type="entry name" value="N-terminal domain of ligase-like"/>
    <property type="match status" value="2"/>
</dbReference>
<dbReference type="GO" id="GO:0017000">
    <property type="term" value="P:antibiotic biosynthetic process"/>
    <property type="evidence" value="ECO:0007669"/>
    <property type="project" value="UniProtKB-ARBA"/>
</dbReference>
<dbReference type="CDD" id="cd19540">
    <property type="entry name" value="LCL_NRPS-like"/>
    <property type="match status" value="2"/>
</dbReference>
<dbReference type="Gene3D" id="3.30.559.10">
    <property type="entry name" value="Chloramphenicol acetyltransferase-like domain"/>
    <property type="match status" value="2"/>
</dbReference>
<dbReference type="InterPro" id="IPR020845">
    <property type="entry name" value="AMP-binding_CS"/>
</dbReference>
<keyword evidence="3" id="KW-0597">Phosphoprotein</keyword>
<evidence type="ECO:0000313" key="5">
    <source>
        <dbReference type="EMBL" id="MDT0414670.1"/>
    </source>
</evidence>
<sequence length="1941" mass="206434">MDRLEGASAMYNVPVVTRMRGPLDIERLAAALTDVVGRHEALRTVYAEHDGEPAQVVVPAEEARVAVGLTECGPERADAVVAEHSGHVFDLSRDLPVHAHVVRLAPDDHLLVLVLHHIAADGWSIHPFGKDLAHAYAARLGATAPQWPDLPVNYADYALWQTDLLGDPDDPASLVSTELAHWSAVLAELPQELPLPADRARPRRASHRGASVQLRAGTGPARRVAELARRSGATPFMVTHAALAATLSRSGAGTDIVVGTPVAGRTEEALDDMVGFFVNSLVLRTDTSGDPTFAELLDRVRETDLTAYAHQELPFDRLVEHLRPSRSLASHPLFQVSFTHTTGPEQPLTLPGLRCAPAPTLLEAAKFDLDVTVVDEGPAGLAVRIGYAAELFDEDTVVDLGERFLRLLDAVTAEPRTRISQVDVLSPAQRQLVRDTWPGAPAEPPAGTVLDALDARADATPDERALVFGDITLTRAELRDRVNGYAHALTARGVAAGEVVAVALPRSAESVVAVLGVLRAGSVCVNVTRQDPRAGHLLTDSGAVLVIGESDAYEGLPVLTPGEVSASSRPVAPPAPASAAYVVYTSGSTGRPKGVVVSHRSLANLLRAHREDLLTRLPAGRSRIALTAAFTFDASWDPVLWMLAGHELHVIDDDTRRDAHALAEHVVRERIDVVNSTPSFVSLLLATGLFRREHHPSFLVLGGEPASEELWRALTELPGVDAVNVYGPTEATVDATLAAVRGDEPVIGRPLHGVVARVLDATLSPVPPGVPGELYLSGGSLAMHYLGRPGPTSVSFVADPHGEPGTRMYRTGDVVRWNRDGRLAFVARADEQVKLRGFRIEPGEVEAALRALPGVGSAVVVPREYGPGDTRLVGYYTGTAEQDGLRGALTRRLPDYMVPAALIRLETLPLTARGKLDRAALPAPTGDRRRSTSRTPRTDVLCRLFAEVLGLPEVGPGDGFFDLGGHSLLAVRLTLRLRAVLGVDVALHTLFEHATPAALDRVLDSEARTGRPPLRPYAPRPDVLPVSSGQRQLWLTDLVTGAGAAYNLSTVVRVVGGVDVGVLAGALGDVVGRHEVLRTVLVEGGGGVVQVVLPPVGEVRVGVCEVGADRVDAVVASLCGRRFDLSGELPLRADVVRAGGEEVLVLVLHHVAVDGWSMGPFFADLERAYGARVKGGVVAWEPLPVQYADYALWQQELLAGGGDAGGVVSRGLAYWEGVLEGLPQELELPVDRPRPVRPSYRGGVVRAGVGAGVHRALVGVARGAGASVLMVAQAALAVAWSRSGAGADVPVGTVVAGRGDEVLDEVVGFFVNTLVLRTDVSGDPSFGELLERVREADLGAFAHQEVPFEYLVRELNPDRVVGRHPLVQTMLSMDTESPAALSLPGLRCTPVEGAGERVAKFDLDVTVRELPGQGGVQISLVYAADLFDEATAQGLVNRMSRVLEAAALDPGAPISTIDVLAKRERADLERWGTGPQFTPEESTVAGAFLARAGRCPQAVAVVDAASGAELTYRELEDRARAFAGRVRDAFGEVTDVAVPVLAERSVDLVVAFTGILLAGGAYRPVHLGHPLNRQRDSLTDGDGTPLLVVDTAHSDHPLTEGRRVLTIAGEESTAPADVVLPCVLPDQLAYVMSTSGSTGRPKAIAITHRSVVDLAVDPAWEITPDDRVLMQAPHAFDGSTYELWAPLLAGATVVIAPPGELTAARVRDLTHTHHLTTISLTAGLFSVLAEDDPHVFTPLREVTTGGDIVPPAAVHAVLTASPHTTVRTTYGPTETTLCVTHTPWHPHDTIPTPVPLGTPMNNTTLRVLDPALRPCPPGVLGELYLTGTGLARGYLAQPALTATRFTADPHGTPGTRMYRTGDLARLHHDGTLTFHGRNDHQIKIRGTRIEINEIETALTTHHGVTHAAVIAHHPHTPHTQLTAYYTGTTTPTTLHHHLTTT</sequence>
<dbReference type="InterPro" id="IPR001242">
    <property type="entry name" value="Condensation_dom"/>
</dbReference>
<dbReference type="EMBL" id="JAVRER010000004">
    <property type="protein sequence ID" value="MDT0414670.1"/>
    <property type="molecule type" value="Genomic_DNA"/>
</dbReference>
<dbReference type="FunFam" id="2.30.38.10:FF:000001">
    <property type="entry name" value="Non-ribosomal peptide synthetase PvdI"/>
    <property type="match status" value="1"/>
</dbReference>
<dbReference type="PANTHER" id="PTHR45527:SF1">
    <property type="entry name" value="FATTY ACID SYNTHASE"/>
    <property type="match status" value="1"/>
</dbReference>
<dbReference type="Pfam" id="PF13193">
    <property type="entry name" value="AMP-binding_C"/>
    <property type="match status" value="1"/>
</dbReference>
<dbReference type="InterPro" id="IPR009081">
    <property type="entry name" value="PP-bd_ACP"/>
</dbReference>
<dbReference type="PROSITE" id="PS50075">
    <property type="entry name" value="CARRIER"/>
    <property type="match status" value="1"/>
</dbReference>
<dbReference type="Gene3D" id="3.30.300.30">
    <property type="match status" value="2"/>
</dbReference>
<dbReference type="GO" id="GO:0008610">
    <property type="term" value="P:lipid biosynthetic process"/>
    <property type="evidence" value="ECO:0007669"/>
    <property type="project" value="UniProtKB-ARBA"/>
</dbReference>
<reference evidence="6" key="1">
    <citation type="submission" date="2023-07" db="EMBL/GenBank/DDBJ databases">
        <title>30 novel species of actinomycetes from the DSMZ collection.</title>
        <authorList>
            <person name="Nouioui I."/>
        </authorList>
    </citation>
    <scope>NUCLEOTIDE SEQUENCE [LARGE SCALE GENOMIC DNA]</scope>
    <source>
        <strain evidence="6">DSM 41982</strain>
    </source>
</reference>
<dbReference type="InterPro" id="IPR023213">
    <property type="entry name" value="CAT-like_dom_sf"/>
</dbReference>
<dbReference type="InterPro" id="IPR025110">
    <property type="entry name" value="AMP-bd_C"/>
</dbReference>
<evidence type="ECO:0000256" key="2">
    <source>
        <dbReference type="ARBA" id="ARBA00022450"/>
    </source>
</evidence>
<dbReference type="Pfam" id="PF00668">
    <property type="entry name" value="Condensation"/>
    <property type="match status" value="2"/>
</dbReference>
<dbReference type="FunFam" id="3.30.300.30:FF:000010">
    <property type="entry name" value="Enterobactin synthetase component F"/>
    <property type="match status" value="1"/>
</dbReference>
<accession>A0ABD5DZN3</accession>
<dbReference type="Gene3D" id="1.10.1200.10">
    <property type="entry name" value="ACP-like"/>
    <property type="match status" value="1"/>
</dbReference>
<organism evidence="5 6">
    <name type="scientific">Streptomyces evansiae</name>
    <dbReference type="NCBI Taxonomy" id="3075535"/>
    <lineage>
        <taxon>Bacteria</taxon>
        <taxon>Bacillati</taxon>
        <taxon>Actinomycetota</taxon>
        <taxon>Actinomycetes</taxon>
        <taxon>Kitasatosporales</taxon>
        <taxon>Streptomycetaceae</taxon>
        <taxon>Streptomyces</taxon>
    </lineage>
</organism>
<dbReference type="Proteomes" id="UP001183607">
    <property type="component" value="Unassembled WGS sequence"/>
</dbReference>
<evidence type="ECO:0000256" key="3">
    <source>
        <dbReference type="ARBA" id="ARBA00022553"/>
    </source>
</evidence>
<dbReference type="Gene3D" id="3.30.559.30">
    <property type="entry name" value="Nonribosomal peptide synthetase, condensation domain"/>
    <property type="match status" value="2"/>
</dbReference>
<dbReference type="InterPro" id="IPR042099">
    <property type="entry name" value="ANL_N_sf"/>
</dbReference>
<dbReference type="SUPFAM" id="SSF52777">
    <property type="entry name" value="CoA-dependent acyltransferases"/>
    <property type="match status" value="4"/>
</dbReference>
<dbReference type="GO" id="GO:0044550">
    <property type="term" value="P:secondary metabolite biosynthetic process"/>
    <property type="evidence" value="ECO:0007669"/>
    <property type="project" value="UniProtKB-ARBA"/>
</dbReference>
<dbReference type="CDD" id="cd05930">
    <property type="entry name" value="A_NRPS"/>
    <property type="match status" value="1"/>
</dbReference>
<dbReference type="PROSITE" id="PS00455">
    <property type="entry name" value="AMP_BINDING"/>
    <property type="match status" value="1"/>
</dbReference>
<dbReference type="Pfam" id="PF00550">
    <property type="entry name" value="PP-binding"/>
    <property type="match status" value="1"/>
</dbReference>
<dbReference type="SUPFAM" id="SSF56801">
    <property type="entry name" value="Acetyl-CoA synthetase-like"/>
    <property type="match status" value="2"/>
</dbReference>
<evidence type="ECO:0000256" key="1">
    <source>
        <dbReference type="ARBA" id="ARBA00001957"/>
    </source>
</evidence>
<protein>
    <submittedName>
        <fullName evidence="5">Amino acid adenylation domain-containing protein</fullName>
    </submittedName>
</protein>
<dbReference type="SMART" id="SM00823">
    <property type="entry name" value="PKS_PP"/>
    <property type="match status" value="1"/>
</dbReference>
<dbReference type="SUPFAM" id="SSF47336">
    <property type="entry name" value="ACP-like"/>
    <property type="match status" value="1"/>
</dbReference>
<dbReference type="InterPro" id="IPR010071">
    <property type="entry name" value="AA_adenyl_dom"/>
</dbReference>
<feature type="non-terminal residue" evidence="5">
    <location>
        <position position="1941"/>
    </location>
</feature>
<name>A0ABD5DZN3_9ACTN</name>
<comment type="cofactor">
    <cofactor evidence="1">
        <name>pantetheine 4'-phosphate</name>
        <dbReference type="ChEBI" id="CHEBI:47942"/>
    </cofactor>
</comment>
<feature type="domain" description="Carrier" evidence="4">
    <location>
        <begin position="932"/>
        <end position="1007"/>
    </location>
</feature>
<dbReference type="InterPro" id="IPR020806">
    <property type="entry name" value="PKS_PP-bd"/>
</dbReference>
<evidence type="ECO:0000259" key="4">
    <source>
        <dbReference type="PROSITE" id="PS50075"/>
    </source>
</evidence>
<evidence type="ECO:0000313" key="6">
    <source>
        <dbReference type="Proteomes" id="UP001183607"/>
    </source>
</evidence>
<dbReference type="PANTHER" id="PTHR45527">
    <property type="entry name" value="NONRIBOSOMAL PEPTIDE SYNTHETASE"/>
    <property type="match status" value="1"/>
</dbReference>
<proteinExistence type="predicted"/>